<evidence type="ECO:0000313" key="2">
    <source>
        <dbReference type="Proteomes" id="UP000190675"/>
    </source>
</evidence>
<proteinExistence type="predicted"/>
<organism evidence="1 2">
    <name type="scientific">Bradyrhizobium erythrophlei</name>
    <dbReference type="NCBI Taxonomy" id="1437360"/>
    <lineage>
        <taxon>Bacteria</taxon>
        <taxon>Pseudomonadati</taxon>
        <taxon>Pseudomonadota</taxon>
        <taxon>Alphaproteobacteria</taxon>
        <taxon>Hyphomicrobiales</taxon>
        <taxon>Nitrobacteraceae</taxon>
        <taxon>Bradyrhizobium</taxon>
    </lineage>
</organism>
<dbReference type="AlphaFoldDB" id="A0A1M5GJ44"/>
<reference evidence="1 2" key="1">
    <citation type="submission" date="2016-11" db="EMBL/GenBank/DDBJ databases">
        <authorList>
            <person name="Jaros S."/>
            <person name="Januszkiewicz K."/>
            <person name="Wedrychowicz H."/>
        </authorList>
    </citation>
    <scope>NUCLEOTIDE SEQUENCE [LARGE SCALE GENOMIC DNA]</scope>
    <source>
        <strain evidence="1 2">GAS242</strain>
    </source>
</reference>
<sequence>MLKSSFNEHALADARSVRCDVKPPANTFTQPNRHFATRRGFALARGSNVNAIGLRIQFGELLHFLTFPQAAMIETAALRYD</sequence>
<dbReference type="EMBL" id="LT670818">
    <property type="protein sequence ID" value="SHG03739.1"/>
    <property type="molecule type" value="Genomic_DNA"/>
</dbReference>
<name>A0A1M5GJ44_9BRAD</name>
<dbReference type="Proteomes" id="UP000190675">
    <property type="component" value="Chromosome I"/>
</dbReference>
<protein>
    <submittedName>
        <fullName evidence="1">Uncharacterized protein</fullName>
    </submittedName>
</protein>
<accession>A0A1M5GJ44</accession>
<gene>
    <name evidence="1" type="ORF">SAMN05444169_0189</name>
</gene>
<evidence type="ECO:0000313" key="1">
    <source>
        <dbReference type="EMBL" id="SHG03739.1"/>
    </source>
</evidence>